<dbReference type="PANTHER" id="PTHR12606:SF141">
    <property type="entry name" value="GH15225P-RELATED"/>
    <property type="match status" value="1"/>
</dbReference>
<evidence type="ECO:0000256" key="1">
    <source>
        <dbReference type="ARBA" id="ARBA00005234"/>
    </source>
</evidence>
<proteinExistence type="inferred from homology"/>
<evidence type="ECO:0000256" key="2">
    <source>
        <dbReference type="ARBA" id="ARBA00022670"/>
    </source>
</evidence>
<reference evidence="8" key="1">
    <citation type="submission" date="2019-03" db="EMBL/GenBank/DDBJ databases">
        <title>Snf2 controls pulcherriminic acid biosynthesis and connects pigmentation and antifungal activity of the yeast Metschnikowia pulcherrima.</title>
        <authorList>
            <person name="Gore-Lloyd D."/>
            <person name="Sumann I."/>
            <person name="Brachmann A.O."/>
            <person name="Schneeberger K."/>
            <person name="Ortiz-Merino R.A."/>
            <person name="Moreno-Beltran M."/>
            <person name="Schlaefli M."/>
            <person name="Kirner P."/>
            <person name="Santos Kron A."/>
            <person name="Wolfe K.H."/>
            <person name="Piel J."/>
            <person name="Ahrens C.H."/>
            <person name="Henk D."/>
            <person name="Freimoser F.M."/>
        </authorList>
    </citation>
    <scope>NUCLEOTIDE SEQUENCE [LARGE SCALE GENOMIC DNA]</scope>
    <source>
        <strain evidence="8">APC 1.2</strain>
    </source>
</reference>
<gene>
    <name evidence="7" type="primary">MPUL0G01900</name>
    <name evidence="7" type="ORF">METSCH_G01900</name>
</gene>
<dbReference type="GO" id="GO:0016926">
    <property type="term" value="P:protein desumoylation"/>
    <property type="evidence" value="ECO:0007669"/>
    <property type="project" value="TreeGrafter"/>
</dbReference>
<dbReference type="GO" id="GO:0005634">
    <property type="term" value="C:nucleus"/>
    <property type="evidence" value="ECO:0007669"/>
    <property type="project" value="TreeGrafter"/>
</dbReference>
<feature type="region of interest" description="Disordered" evidence="5">
    <location>
        <begin position="21"/>
        <end position="48"/>
    </location>
</feature>
<dbReference type="Proteomes" id="UP000292447">
    <property type="component" value="Chromosome VII"/>
</dbReference>
<evidence type="ECO:0000259" key="6">
    <source>
        <dbReference type="PROSITE" id="PS50600"/>
    </source>
</evidence>
<evidence type="ECO:0000313" key="7">
    <source>
        <dbReference type="EMBL" id="QBM91147.1"/>
    </source>
</evidence>
<dbReference type="Gene3D" id="3.40.395.10">
    <property type="entry name" value="Adenoviral Proteinase, Chain A"/>
    <property type="match status" value="1"/>
</dbReference>
<dbReference type="Pfam" id="PF02902">
    <property type="entry name" value="Peptidase_C48"/>
    <property type="match status" value="1"/>
</dbReference>
<evidence type="ECO:0000256" key="3">
    <source>
        <dbReference type="ARBA" id="ARBA00022801"/>
    </source>
</evidence>
<comment type="similarity">
    <text evidence="1">Belongs to the peptidase C48 family.</text>
</comment>
<accession>A0A4P6XU45</accession>
<protein>
    <submittedName>
        <fullName evidence="7">Sentrin-specific protease 1</fullName>
    </submittedName>
</protein>
<keyword evidence="8" id="KW-1185">Reference proteome</keyword>
<keyword evidence="3" id="KW-0378">Hydrolase</keyword>
<dbReference type="InterPro" id="IPR003653">
    <property type="entry name" value="Peptidase_C48_C"/>
</dbReference>
<evidence type="ECO:0000256" key="5">
    <source>
        <dbReference type="SAM" id="MobiDB-lite"/>
    </source>
</evidence>
<feature type="domain" description="Ubiquitin-like protease family profile" evidence="6">
    <location>
        <begin position="304"/>
        <end position="462"/>
    </location>
</feature>
<dbReference type="GO" id="GO:0006508">
    <property type="term" value="P:proteolysis"/>
    <property type="evidence" value="ECO:0007669"/>
    <property type="project" value="UniProtKB-KW"/>
</dbReference>
<dbReference type="PROSITE" id="PS50600">
    <property type="entry name" value="ULP_PROTEASE"/>
    <property type="match status" value="1"/>
</dbReference>
<evidence type="ECO:0000256" key="4">
    <source>
        <dbReference type="ARBA" id="ARBA00022807"/>
    </source>
</evidence>
<dbReference type="EMBL" id="CP034462">
    <property type="protein sequence ID" value="QBM91147.1"/>
    <property type="molecule type" value="Genomic_DNA"/>
</dbReference>
<evidence type="ECO:0000313" key="8">
    <source>
        <dbReference type="Proteomes" id="UP000292447"/>
    </source>
</evidence>
<organism evidence="7 8">
    <name type="scientific">Metschnikowia aff. pulcherrima</name>
    <dbReference type="NCBI Taxonomy" id="2163413"/>
    <lineage>
        <taxon>Eukaryota</taxon>
        <taxon>Fungi</taxon>
        <taxon>Dikarya</taxon>
        <taxon>Ascomycota</taxon>
        <taxon>Saccharomycotina</taxon>
        <taxon>Pichiomycetes</taxon>
        <taxon>Metschnikowiaceae</taxon>
        <taxon>Metschnikowia</taxon>
    </lineage>
</organism>
<dbReference type="InterPro" id="IPR038765">
    <property type="entry name" value="Papain-like_cys_pep_sf"/>
</dbReference>
<keyword evidence="2 7" id="KW-0645">Protease</keyword>
<sequence length="501" mass="56968">MNFLALEDVPLAPRNRLRYIPPEPEPRAVSVNTAPDPGPDFPTQHQTPSQRVKCISTESIFTLLQTSYSLLIVAFFKSLIDKLRLSSVPSEKHILNTSLRSGQQPEFDLDIDLPGASTPLDNSRITAVPAEHFSDDSDRNSPLYHNLYDSLFELDSSDDELDSPQYGTSLRVSEQSLYKRRTEIPPAPAKLGDRTADRTAAELLDTEFPSLDEYDRVVRNFYTPFRPVPKPKYSLTDAMLAAIPSYEFSQFFKKRQEQVQELVSQERKAAESQIKPLSGPQNAAVQKIWNSRDLNRQVVSGFSIDITVRDIKTLSEACWLNDNVIDFYLNLVTSRSSNIFCWTTHFFSALKDKGYEGVARWAKRKKVNLLEKDLVIVPINIMRTHWALSVIDNKAKLIAYYDSLSSRGNQRAIDLIKDYMAKEIDRLGLPQIAYKLYPNMKTPQQQNGSDCGVFTCTVAKHLAENLPLSFSQKDMPLIRRRMAFEIMNKSLLDGDPLEPHI</sequence>
<dbReference type="PANTHER" id="PTHR12606">
    <property type="entry name" value="SENTRIN/SUMO-SPECIFIC PROTEASE"/>
    <property type="match status" value="1"/>
</dbReference>
<dbReference type="AlphaFoldDB" id="A0A4P6XU45"/>
<dbReference type="SUPFAM" id="SSF54001">
    <property type="entry name" value="Cysteine proteinases"/>
    <property type="match status" value="1"/>
</dbReference>
<keyword evidence="4" id="KW-0788">Thiol protease</keyword>
<dbReference type="STRING" id="2163413.A0A4P6XU45"/>
<dbReference type="GO" id="GO:0016929">
    <property type="term" value="F:deSUMOylase activity"/>
    <property type="evidence" value="ECO:0007669"/>
    <property type="project" value="TreeGrafter"/>
</dbReference>
<name>A0A4P6XU45_9ASCO</name>